<dbReference type="KEGG" id="scor:J3U87_02285"/>
<sequence>MSIKRRTFLKALAGGMTLGSQALAARSAKPRLRGKGGVVKKLVVVFQRGGNDALNTLVPVDATQYNLYRNLRPTLGFTTNQLSPVPNNSFFRMHPALNPMSGLISGGDLSMIHAVGYPDSDRSHFESQAYYETAIPGNSLSSGWLNRFLQNSTSPLNPEPPIRGIHIGSNIPQAASGQVSVPVSNNFGRLRLEVDGALDDTREAALREEIRNIYNLDITGSNDRVYGTGRKIFQMLDNFADRDLDDYVPENGAVYPDSRLGERVAHAAQMLKDDNPLGIEVVTIDQGGYDTHAGQVNPNNLTSLDTPHMELLDELSRSMVAFYQDMGATRMDDILFLVVTEFGRRAYQNDSNGTDHGTGALAMVMGGPTNGQMINGGGNWPSLASLYRGHDLGWVTDFRDIYWEILRNHMGMNDNDLQAVIPGHTYSPVGFIP</sequence>
<dbReference type="AlphaFoldDB" id="A0A8A4TQQ3"/>
<feature type="signal peptide" evidence="1">
    <location>
        <begin position="1"/>
        <end position="24"/>
    </location>
</feature>
<proteinExistence type="predicted"/>
<dbReference type="RefSeq" id="WP_237381403.1">
    <property type="nucleotide sequence ID" value="NZ_CP071793.1"/>
</dbReference>
<feature type="chain" id="PRO_5035244660" evidence="1">
    <location>
        <begin position="25"/>
        <end position="433"/>
    </location>
</feature>
<dbReference type="Pfam" id="PF07394">
    <property type="entry name" value="DUF1501"/>
    <property type="match status" value="1"/>
</dbReference>
<accession>A0A8A4TQQ3</accession>
<name>A0A8A4TQQ3_SULCO</name>
<dbReference type="InterPro" id="IPR010869">
    <property type="entry name" value="DUF1501"/>
</dbReference>
<dbReference type="PANTHER" id="PTHR43737:SF1">
    <property type="entry name" value="DUF1501 DOMAIN-CONTAINING PROTEIN"/>
    <property type="match status" value="1"/>
</dbReference>
<evidence type="ECO:0000313" key="2">
    <source>
        <dbReference type="EMBL" id="QTD51271.1"/>
    </source>
</evidence>
<organism evidence="2 3">
    <name type="scientific">Sulfidibacter corallicola</name>
    <dbReference type="NCBI Taxonomy" id="2818388"/>
    <lineage>
        <taxon>Bacteria</taxon>
        <taxon>Pseudomonadati</taxon>
        <taxon>Acidobacteriota</taxon>
        <taxon>Holophagae</taxon>
        <taxon>Acanthopleuribacterales</taxon>
        <taxon>Acanthopleuribacteraceae</taxon>
        <taxon>Sulfidibacter</taxon>
    </lineage>
</organism>
<gene>
    <name evidence="2" type="ORF">J3U87_02285</name>
</gene>
<dbReference type="EMBL" id="CP071793">
    <property type="protein sequence ID" value="QTD51271.1"/>
    <property type="molecule type" value="Genomic_DNA"/>
</dbReference>
<protein>
    <submittedName>
        <fullName evidence="2">DUF1501 domain-containing protein</fullName>
    </submittedName>
</protein>
<keyword evidence="3" id="KW-1185">Reference proteome</keyword>
<keyword evidence="1" id="KW-0732">Signal</keyword>
<dbReference type="PANTHER" id="PTHR43737">
    <property type="entry name" value="BLL7424 PROTEIN"/>
    <property type="match status" value="1"/>
</dbReference>
<evidence type="ECO:0000313" key="3">
    <source>
        <dbReference type="Proteomes" id="UP000663929"/>
    </source>
</evidence>
<reference evidence="2" key="1">
    <citation type="submission" date="2021-03" db="EMBL/GenBank/DDBJ databases">
        <title>Acanthopleuribacteraceae sp. M133.</title>
        <authorList>
            <person name="Wang G."/>
        </authorList>
    </citation>
    <scope>NUCLEOTIDE SEQUENCE</scope>
    <source>
        <strain evidence="2">M133</strain>
    </source>
</reference>
<dbReference type="Proteomes" id="UP000663929">
    <property type="component" value="Chromosome"/>
</dbReference>
<evidence type="ECO:0000256" key="1">
    <source>
        <dbReference type="SAM" id="SignalP"/>
    </source>
</evidence>